<proteinExistence type="predicted"/>
<feature type="domain" description="DUF1206" evidence="2">
    <location>
        <begin position="184"/>
        <end position="250"/>
    </location>
</feature>
<keyword evidence="1" id="KW-0812">Transmembrane</keyword>
<feature type="domain" description="DUF1206" evidence="2">
    <location>
        <begin position="14"/>
        <end position="77"/>
    </location>
</feature>
<dbReference type="EMBL" id="WTYK01000002">
    <property type="protein sequence ID" value="MXP40684.1"/>
    <property type="molecule type" value="Genomic_DNA"/>
</dbReference>
<feature type="transmembrane region" description="Helical" evidence="1">
    <location>
        <begin position="12"/>
        <end position="31"/>
    </location>
</feature>
<dbReference type="InterPro" id="IPR009597">
    <property type="entry name" value="DUF1206"/>
</dbReference>
<keyword evidence="1" id="KW-0472">Membrane</keyword>
<feature type="transmembrane region" description="Helical" evidence="1">
    <location>
        <begin position="136"/>
        <end position="156"/>
    </location>
</feature>
<keyword evidence="4" id="KW-1185">Reference proteome</keyword>
<feature type="transmembrane region" description="Helical" evidence="1">
    <location>
        <begin position="226"/>
        <end position="246"/>
    </location>
</feature>
<evidence type="ECO:0000259" key="2">
    <source>
        <dbReference type="Pfam" id="PF06724"/>
    </source>
</evidence>
<dbReference type="Pfam" id="PF06724">
    <property type="entry name" value="DUF1206"/>
    <property type="match status" value="3"/>
</dbReference>
<sequence length="265" mass="27802">MVDKSEKFSWLVRLGYAARGVTYILLGWLALGTRAEAGEGNQGVFAHLQEMPLGTPILYLMAIGLTAYVLFKFAAAVGDVENRGSDTKGIVKRIGDAASGVAYTILAFAALQFASGSKQSAAGGESQQTASSILDWTLGGLLIGAVGLGFLVGALMQAKEAATGHFMHRVSPRAPNGIEAVGRAGHAARAVVFAIIGWSLVQSAWFNSSSEVKGLGEALVSLRESGTVYTLVAVGLMLFGAFSLVVSRYRIIPDLDSTSLKPSFR</sequence>
<feature type="transmembrane region" description="Helical" evidence="1">
    <location>
        <begin position="57"/>
        <end position="77"/>
    </location>
</feature>
<dbReference type="OrthoDB" id="5702018at2"/>
<evidence type="ECO:0000313" key="4">
    <source>
        <dbReference type="Proteomes" id="UP000469159"/>
    </source>
</evidence>
<organism evidence="3 4">
    <name type="scientific">Croceibacterium soli</name>
    <dbReference type="NCBI Taxonomy" id="1739690"/>
    <lineage>
        <taxon>Bacteria</taxon>
        <taxon>Pseudomonadati</taxon>
        <taxon>Pseudomonadota</taxon>
        <taxon>Alphaproteobacteria</taxon>
        <taxon>Sphingomonadales</taxon>
        <taxon>Erythrobacteraceae</taxon>
        <taxon>Croceibacterium</taxon>
    </lineage>
</organism>
<feature type="transmembrane region" description="Helical" evidence="1">
    <location>
        <begin position="97"/>
        <end position="116"/>
    </location>
</feature>
<feature type="transmembrane region" description="Helical" evidence="1">
    <location>
        <begin position="187"/>
        <end position="206"/>
    </location>
</feature>
<protein>
    <submittedName>
        <fullName evidence="3">DUF1206 domain-containing protein</fullName>
    </submittedName>
</protein>
<dbReference type="RefSeq" id="WP_160745557.1">
    <property type="nucleotide sequence ID" value="NZ_WTYK01000002.1"/>
</dbReference>
<dbReference type="AlphaFoldDB" id="A0A6I4USE8"/>
<dbReference type="Proteomes" id="UP000469159">
    <property type="component" value="Unassembled WGS sequence"/>
</dbReference>
<gene>
    <name evidence="3" type="ORF">GRI75_03345</name>
</gene>
<comment type="caution">
    <text evidence="3">The sequence shown here is derived from an EMBL/GenBank/DDBJ whole genome shotgun (WGS) entry which is preliminary data.</text>
</comment>
<evidence type="ECO:0000256" key="1">
    <source>
        <dbReference type="SAM" id="Phobius"/>
    </source>
</evidence>
<evidence type="ECO:0000313" key="3">
    <source>
        <dbReference type="EMBL" id="MXP40684.1"/>
    </source>
</evidence>
<feature type="domain" description="DUF1206" evidence="2">
    <location>
        <begin position="95"/>
        <end position="163"/>
    </location>
</feature>
<reference evidence="3 4" key="1">
    <citation type="submission" date="2019-12" db="EMBL/GenBank/DDBJ databases">
        <title>Genomic-based taxomic classification of the family Erythrobacteraceae.</title>
        <authorList>
            <person name="Xu L."/>
        </authorList>
    </citation>
    <scope>NUCLEOTIDE SEQUENCE [LARGE SCALE GENOMIC DNA]</scope>
    <source>
        <strain evidence="3 4">MCCC 1K02066</strain>
    </source>
</reference>
<keyword evidence="1" id="KW-1133">Transmembrane helix</keyword>
<accession>A0A6I4USE8</accession>
<name>A0A6I4USE8_9SPHN</name>